<dbReference type="AlphaFoldDB" id="A0A1B6D6Z7"/>
<accession>A0A1B6D6Z7</accession>
<reference evidence="2" key="1">
    <citation type="submission" date="2015-12" db="EMBL/GenBank/DDBJ databases">
        <title>De novo transcriptome assembly of four potential Pierce s Disease insect vectors from Arizona vineyards.</title>
        <authorList>
            <person name="Tassone E.E."/>
        </authorList>
    </citation>
    <scope>NUCLEOTIDE SEQUENCE</scope>
</reference>
<evidence type="ECO:0000256" key="1">
    <source>
        <dbReference type="SAM" id="MobiDB-lite"/>
    </source>
</evidence>
<organism evidence="2">
    <name type="scientific">Clastoptera arizonana</name>
    <name type="common">Arizona spittle bug</name>
    <dbReference type="NCBI Taxonomy" id="38151"/>
    <lineage>
        <taxon>Eukaryota</taxon>
        <taxon>Metazoa</taxon>
        <taxon>Ecdysozoa</taxon>
        <taxon>Arthropoda</taxon>
        <taxon>Hexapoda</taxon>
        <taxon>Insecta</taxon>
        <taxon>Pterygota</taxon>
        <taxon>Neoptera</taxon>
        <taxon>Paraneoptera</taxon>
        <taxon>Hemiptera</taxon>
        <taxon>Auchenorrhyncha</taxon>
        <taxon>Cercopoidea</taxon>
        <taxon>Clastopteridae</taxon>
        <taxon>Clastoptera</taxon>
    </lineage>
</organism>
<evidence type="ECO:0000313" key="2">
    <source>
        <dbReference type="EMBL" id="JAS21426.1"/>
    </source>
</evidence>
<feature type="non-terminal residue" evidence="2">
    <location>
        <position position="1"/>
    </location>
</feature>
<proteinExistence type="predicted"/>
<feature type="region of interest" description="Disordered" evidence="1">
    <location>
        <begin position="1"/>
        <end position="47"/>
    </location>
</feature>
<feature type="region of interest" description="Disordered" evidence="1">
    <location>
        <begin position="91"/>
        <end position="110"/>
    </location>
</feature>
<gene>
    <name evidence="2" type="ORF">g.31934</name>
</gene>
<feature type="compositionally biased region" description="Basic and acidic residues" evidence="1">
    <location>
        <begin position="9"/>
        <end position="22"/>
    </location>
</feature>
<feature type="non-terminal residue" evidence="2">
    <location>
        <position position="110"/>
    </location>
</feature>
<feature type="compositionally biased region" description="Basic residues" evidence="1">
    <location>
        <begin position="23"/>
        <end position="32"/>
    </location>
</feature>
<dbReference type="EMBL" id="GEDC01015872">
    <property type="protein sequence ID" value="JAS21426.1"/>
    <property type="molecule type" value="Transcribed_RNA"/>
</dbReference>
<name>A0A1B6D6Z7_9HEMI</name>
<protein>
    <submittedName>
        <fullName evidence="2">Uncharacterized protein</fullName>
    </submittedName>
</protein>
<sequence length="110" mass="12282">SRQQQSEFTGHDRFSQCRLDRAPRRRKHRNLSARRAQSAAEFNPRTLAKARASLQRCSSTDGTTEGGEKTPVLANSLAKLFSCVSVSSMKNVSPEFRPGANPRHGGKYEY</sequence>